<sequence length="148" mass="16108">MKKIITALITASLIFGPIGTYVFQDHSVNVEARSYMSGKRGFNFNGKVNKGNNSYFQNKKQNSFNNNRSTAKPNKGGMFRSGGLMKGIMLGGLAGLLFGGLLGHMGIFGAMLGFAVNILALFVLIAIIGKIISLFKRKKKEDTNPWRG</sequence>
<keyword evidence="1" id="KW-1133">Transmembrane helix</keyword>
<proteinExistence type="predicted"/>
<evidence type="ECO:0000256" key="1">
    <source>
        <dbReference type="SAM" id="Phobius"/>
    </source>
</evidence>
<evidence type="ECO:0008006" key="4">
    <source>
        <dbReference type="Google" id="ProtNLM"/>
    </source>
</evidence>
<protein>
    <recommendedName>
        <fullName evidence="4">Preprotein translocase subunit Tim44</fullName>
    </recommendedName>
</protein>
<comment type="caution">
    <text evidence="2">The sequence shown here is derived from an EMBL/GenBank/DDBJ whole genome shotgun (WGS) entry which is preliminary data.</text>
</comment>
<reference evidence="2 3" key="1">
    <citation type="submission" date="2023-10" db="EMBL/GenBank/DDBJ databases">
        <title>179-bfca-hs.</title>
        <authorList>
            <person name="Miliotis G."/>
            <person name="Sengupta P."/>
            <person name="Hameed A."/>
            <person name="Chuvochina M."/>
            <person name="Mcdonagh F."/>
            <person name="Simpson A.C."/>
            <person name="Singh N.K."/>
            <person name="Rekha P.D."/>
            <person name="Raman K."/>
            <person name="Hugenholtz P."/>
            <person name="Venkateswaran K."/>
        </authorList>
    </citation>
    <scope>NUCLEOTIDE SEQUENCE [LARGE SCALE GENOMIC DNA]</scope>
    <source>
        <strain evidence="2 3">179-BFC-A-HS</strain>
    </source>
</reference>
<name>A0ABU5CKU9_9BACI</name>
<keyword evidence="3" id="KW-1185">Reference proteome</keyword>
<feature type="transmembrane region" description="Helical" evidence="1">
    <location>
        <begin position="88"/>
        <end position="108"/>
    </location>
</feature>
<organism evidence="2 3">
    <name type="scientific">Tigheibacillus jepli</name>
    <dbReference type="NCBI Taxonomy" id="3035914"/>
    <lineage>
        <taxon>Bacteria</taxon>
        <taxon>Bacillati</taxon>
        <taxon>Bacillota</taxon>
        <taxon>Bacilli</taxon>
        <taxon>Bacillales</taxon>
        <taxon>Bacillaceae</taxon>
        <taxon>Tigheibacillus</taxon>
    </lineage>
</organism>
<evidence type="ECO:0000313" key="2">
    <source>
        <dbReference type="EMBL" id="MDY0406133.1"/>
    </source>
</evidence>
<evidence type="ECO:0000313" key="3">
    <source>
        <dbReference type="Proteomes" id="UP001228376"/>
    </source>
</evidence>
<keyword evidence="1" id="KW-0472">Membrane</keyword>
<dbReference type="EMBL" id="JAROCA020000001">
    <property type="protein sequence ID" value="MDY0406133.1"/>
    <property type="molecule type" value="Genomic_DNA"/>
</dbReference>
<keyword evidence="1" id="KW-0812">Transmembrane</keyword>
<dbReference type="Proteomes" id="UP001228376">
    <property type="component" value="Unassembled WGS sequence"/>
</dbReference>
<accession>A0ABU5CKU9</accession>
<dbReference type="RefSeq" id="WP_306066150.1">
    <property type="nucleotide sequence ID" value="NZ_JAROCA020000001.1"/>
</dbReference>
<feature type="transmembrane region" description="Helical" evidence="1">
    <location>
        <begin position="114"/>
        <end position="135"/>
    </location>
</feature>
<gene>
    <name evidence="2" type="ORF">P5G51_012690</name>
</gene>